<evidence type="ECO:0000313" key="9">
    <source>
        <dbReference type="EMBL" id="PPI16350.1"/>
    </source>
</evidence>
<dbReference type="InterPro" id="IPR017946">
    <property type="entry name" value="PLC-like_Pdiesterase_TIM-brl"/>
</dbReference>
<dbReference type="OrthoDB" id="9758957at2"/>
<dbReference type="PANTHER" id="PTHR43620">
    <property type="entry name" value="GLYCEROPHOSPHORYL DIESTER PHOSPHODIESTERASE"/>
    <property type="match status" value="1"/>
</dbReference>
<evidence type="ECO:0000259" key="7">
    <source>
        <dbReference type="PROSITE" id="PS51704"/>
    </source>
</evidence>
<keyword evidence="10" id="KW-1185">Reference proteome</keyword>
<comment type="caution">
    <text evidence="8">The sequence shown here is derived from an EMBL/GenBank/DDBJ whole genome shotgun (WGS) entry which is preliminary data.</text>
</comment>
<dbReference type="AlphaFoldDB" id="A0A0C5BG68"/>
<dbReference type="GO" id="GO:0008889">
    <property type="term" value="F:glycerophosphodiester phosphodiesterase activity"/>
    <property type="evidence" value="ECO:0007669"/>
    <property type="project" value="UniProtKB-EC"/>
</dbReference>
<dbReference type="EMBL" id="LBFI01000024">
    <property type="protein sequence ID" value="KKM46229.1"/>
    <property type="molecule type" value="Genomic_DNA"/>
</dbReference>
<keyword evidence="3" id="KW-0732">Signal</keyword>
<dbReference type="PANTHER" id="PTHR43620:SF7">
    <property type="entry name" value="GLYCEROPHOSPHODIESTER PHOSPHODIESTERASE GDPD5-RELATED"/>
    <property type="match status" value="1"/>
</dbReference>
<evidence type="ECO:0000256" key="5">
    <source>
        <dbReference type="ARBA" id="ARBA00022801"/>
    </source>
</evidence>
<dbReference type="GeneID" id="93667758"/>
<dbReference type="GO" id="GO:0006629">
    <property type="term" value="P:lipid metabolic process"/>
    <property type="evidence" value="ECO:0007669"/>
    <property type="project" value="InterPro"/>
</dbReference>
<dbReference type="EC" id="3.1.4.46" evidence="2"/>
<reference evidence="8 10" key="1">
    <citation type="submission" date="2015-04" db="EMBL/GenBank/DDBJ databases">
        <title>Draft genome sequence of Rathayibacter toxicus strain FH-142 (AKA 70134 or CS 32), a Western Australian isolate.</title>
        <authorList>
            <consortium name="Consortium for Microbial Forensics and Genomics (microFORGE)"/>
            <person name="Knight B.M."/>
            <person name="Roberts D.P."/>
            <person name="Lin D."/>
            <person name="Hari K."/>
            <person name="Fletcher J."/>
            <person name="Melcher U."/>
            <person name="Blagden T."/>
            <person name="Luster D.G."/>
            <person name="Sechler A.J."/>
            <person name="Schneider W.L."/>
            <person name="Winegar R.A."/>
        </authorList>
    </citation>
    <scope>NUCLEOTIDE SEQUENCE [LARGE SCALE GENOMIC DNA]</scope>
    <source>
        <strain evidence="8 10">FH142</strain>
    </source>
</reference>
<dbReference type="RefSeq" id="WP_027692527.1">
    <property type="nucleotide sequence ID" value="NZ_CP010848.1"/>
</dbReference>
<evidence type="ECO:0000313" key="8">
    <source>
        <dbReference type="EMBL" id="KKM46229.1"/>
    </source>
</evidence>
<name>A0A0C5BG68_9MICO</name>
<organism evidence="8 10">
    <name type="scientific">Rathayibacter toxicus</name>
    <dbReference type="NCBI Taxonomy" id="145458"/>
    <lineage>
        <taxon>Bacteria</taxon>
        <taxon>Bacillati</taxon>
        <taxon>Actinomycetota</taxon>
        <taxon>Actinomycetes</taxon>
        <taxon>Micrococcales</taxon>
        <taxon>Microbacteriaceae</taxon>
        <taxon>Rathayibacter</taxon>
    </lineage>
</organism>
<dbReference type="Pfam" id="PF03009">
    <property type="entry name" value="GDPD"/>
    <property type="match status" value="1"/>
</dbReference>
<evidence type="ECO:0000256" key="6">
    <source>
        <dbReference type="ARBA" id="ARBA00047512"/>
    </source>
</evidence>
<evidence type="ECO:0000256" key="1">
    <source>
        <dbReference type="ARBA" id="ARBA00007277"/>
    </source>
</evidence>
<dbReference type="Gene3D" id="3.20.20.190">
    <property type="entry name" value="Phosphatidylinositol (PI) phosphodiesterase"/>
    <property type="match status" value="1"/>
</dbReference>
<proteinExistence type="inferred from homology"/>
<comment type="catalytic activity">
    <reaction evidence="6">
        <text>a sn-glycero-3-phosphodiester + H2O = an alcohol + sn-glycerol 3-phosphate + H(+)</text>
        <dbReference type="Rhea" id="RHEA:12969"/>
        <dbReference type="ChEBI" id="CHEBI:15377"/>
        <dbReference type="ChEBI" id="CHEBI:15378"/>
        <dbReference type="ChEBI" id="CHEBI:30879"/>
        <dbReference type="ChEBI" id="CHEBI:57597"/>
        <dbReference type="ChEBI" id="CHEBI:83408"/>
        <dbReference type="EC" id="3.1.4.46"/>
    </reaction>
</comment>
<reference evidence="9 11" key="2">
    <citation type="submission" date="2018-02" db="EMBL/GenBank/DDBJ databases">
        <title>Bacteriophage NCPPB3778 and a type I-E CRISPR drive the evolution of the US Biological Select Agent, Rathayibacter toxicus.</title>
        <authorList>
            <person name="Davis E.W.II."/>
            <person name="Tabima J.F."/>
            <person name="Weisberg A.J."/>
            <person name="Lopes L.D."/>
            <person name="Wiseman M.S."/>
            <person name="Wiseman M.S."/>
            <person name="Pupko T."/>
            <person name="Belcher M.S."/>
            <person name="Sechler A.J."/>
            <person name="Tancos M.A."/>
            <person name="Schroeder B.K."/>
            <person name="Murray T.D."/>
            <person name="Luster D.G."/>
            <person name="Schneider W.L."/>
            <person name="Rogers E."/>
            <person name="Andreote F.D."/>
            <person name="Grunwald N.J."/>
            <person name="Putnam M.L."/>
            <person name="Chang J.H."/>
        </authorList>
    </citation>
    <scope>NUCLEOTIDE SEQUENCE [LARGE SCALE GENOMIC DNA]</scope>
    <source>
        <strain evidence="9 11">FH99</strain>
    </source>
</reference>
<keyword evidence="5" id="KW-0378">Hydrolase</keyword>
<dbReference type="PATRIC" id="fig|145458.7.peg.713"/>
<dbReference type="PROSITE" id="PS51704">
    <property type="entry name" value="GP_PDE"/>
    <property type="match status" value="1"/>
</dbReference>
<evidence type="ECO:0000256" key="3">
    <source>
        <dbReference type="ARBA" id="ARBA00022729"/>
    </source>
</evidence>
<dbReference type="KEGG" id="rtx:TI83_03030"/>
<dbReference type="GO" id="GO:0006071">
    <property type="term" value="P:glycerol metabolic process"/>
    <property type="evidence" value="ECO:0007669"/>
    <property type="project" value="UniProtKB-KW"/>
</dbReference>
<sequence>MVARRAPLIIGHRGACGYRPEHTLSAYELALAQGVDAIELDLVVTKDGIVVVRHDNELSGTTDIEQRLEYADRRTTKHVDGQDLTGWFSEDFTWVELAELRTRERFPTLRPGSASFDGQFPILRFGELLTLLDRAAEQSPGAPPGLVVEIKHATYFEALGLPLDQLLQQELDAAGWSPNDPRLIIESFEKTVLEHLAGRAVGATRIYLVEAEGAPADLVAAHGVLAMPYSCVITPTGLRELVGTVHGISVDKSMLFADSASGYGAETNSLVADAHAAGLEIYCWTLRAENCFLEPTYRRGEDPADHGNWCEEFRAIMRTRIDGVFTDQPDLALAARSVDACR</sequence>
<comment type="similarity">
    <text evidence="1">Belongs to the glycerophosphoryl diester phosphodiesterase family.</text>
</comment>
<dbReference type="GO" id="GO:0042597">
    <property type="term" value="C:periplasmic space"/>
    <property type="evidence" value="ECO:0007669"/>
    <property type="project" value="TreeGrafter"/>
</dbReference>
<evidence type="ECO:0000313" key="11">
    <source>
        <dbReference type="Proteomes" id="UP000237966"/>
    </source>
</evidence>
<accession>A0A0C5BG68</accession>
<dbReference type="Proteomes" id="UP000237966">
    <property type="component" value="Unassembled WGS sequence"/>
</dbReference>
<evidence type="ECO:0000256" key="2">
    <source>
        <dbReference type="ARBA" id="ARBA00012247"/>
    </source>
</evidence>
<dbReference type="STRING" id="145458.APU90_03440"/>
<feature type="domain" description="GP-PDE" evidence="7">
    <location>
        <begin position="7"/>
        <end position="336"/>
    </location>
</feature>
<gene>
    <name evidence="9" type="ORF">C5C51_02810</name>
    <name evidence="8" type="ORF">VT73_04055</name>
</gene>
<dbReference type="SUPFAM" id="SSF51695">
    <property type="entry name" value="PLC-like phosphodiesterases"/>
    <property type="match status" value="1"/>
</dbReference>
<keyword evidence="4" id="KW-0319">Glycerol metabolism</keyword>
<dbReference type="InterPro" id="IPR030395">
    <property type="entry name" value="GP_PDE_dom"/>
</dbReference>
<dbReference type="eggNOG" id="COG0584">
    <property type="taxonomic scope" value="Bacteria"/>
</dbReference>
<dbReference type="Proteomes" id="UP000052979">
    <property type="component" value="Unassembled WGS sequence"/>
</dbReference>
<dbReference type="KEGG" id="rtc:APU90_03440"/>
<evidence type="ECO:0000256" key="4">
    <source>
        <dbReference type="ARBA" id="ARBA00022798"/>
    </source>
</evidence>
<evidence type="ECO:0000313" key="10">
    <source>
        <dbReference type="Proteomes" id="UP000052979"/>
    </source>
</evidence>
<dbReference type="EMBL" id="PSWU01000004">
    <property type="protein sequence ID" value="PPI16350.1"/>
    <property type="molecule type" value="Genomic_DNA"/>
</dbReference>
<protein>
    <recommendedName>
        <fullName evidence="2">glycerophosphodiester phosphodiesterase</fullName>
        <ecNumber evidence="2">3.1.4.46</ecNumber>
    </recommendedName>
</protein>